<organism evidence="1 2">
    <name type="scientific">Desulfonema limicola</name>
    <dbReference type="NCBI Taxonomy" id="45656"/>
    <lineage>
        <taxon>Bacteria</taxon>
        <taxon>Pseudomonadati</taxon>
        <taxon>Thermodesulfobacteriota</taxon>
        <taxon>Desulfobacteria</taxon>
        <taxon>Desulfobacterales</taxon>
        <taxon>Desulfococcaceae</taxon>
        <taxon>Desulfonema</taxon>
    </lineage>
</organism>
<dbReference type="EMBL" id="CP061799">
    <property type="protein sequence ID" value="QTA83567.1"/>
    <property type="molecule type" value="Genomic_DNA"/>
</dbReference>
<dbReference type="AlphaFoldDB" id="A0A975BDV8"/>
<dbReference type="RefSeq" id="WP_207689390.1">
    <property type="nucleotide sequence ID" value="NZ_CP061799.1"/>
</dbReference>
<dbReference type="Proteomes" id="UP000663720">
    <property type="component" value="Chromosome"/>
</dbReference>
<accession>A0A975BDV8</accession>
<evidence type="ECO:0000313" key="2">
    <source>
        <dbReference type="Proteomes" id="UP000663720"/>
    </source>
</evidence>
<evidence type="ECO:0000313" key="1">
    <source>
        <dbReference type="EMBL" id="QTA83567.1"/>
    </source>
</evidence>
<reference evidence="1" key="1">
    <citation type="journal article" date="2021" name="Microb. Physiol.">
        <title>Proteogenomic Insights into the Physiology of Marine, Sulfate-Reducing, Filamentous Desulfonema limicola and Desulfonema magnum.</title>
        <authorList>
            <person name="Schnaars V."/>
            <person name="Wohlbrand L."/>
            <person name="Scheve S."/>
            <person name="Hinrichs C."/>
            <person name="Reinhardt R."/>
            <person name="Rabus R."/>
        </authorList>
    </citation>
    <scope>NUCLEOTIDE SEQUENCE</scope>
    <source>
        <strain evidence="1">5ac10</strain>
    </source>
</reference>
<gene>
    <name evidence="1" type="ORF">dnl_59800</name>
</gene>
<keyword evidence="2" id="KW-1185">Reference proteome</keyword>
<name>A0A975BDV8_9BACT</name>
<protein>
    <submittedName>
        <fullName evidence="1">Uncharacterized protein</fullName>
    </submittedName>
</protein>
<proteinExistence type="predicted"/>
<dbReference type="KEGG" id="dli:dnl_59800"/>
<sequence length="88" mass="10073">MGIFKEETETKRVIFNIRIDLAQRLEKAKKDARSLGKKLDVSDPVDKALEKFLKRAEKRIADLKKKKGKTGLVIGDDDEVDDNDEVEE</sequence>